<evidence type="ECO:0000313" key="3">
    <source>
        <dbReference type="Proteomes" id="UP000236723"/>
    </source>
</evidence>
<dbReference type="RefSeq" id="WP_235018303.1">
    <property type="nucleotide sequence ID" value="NZ_FNVO01000024.1"/>
</dbReference>
<proteinExistence type="predicted"/>
<feature type="domain" description="Helix-turn-helix" evidence="1">
    <location>
        <begin position="18"/>
        <end position="72"/>
    </location>
</feature>
<name>A0A1H6DXZ3_9ACTN</name>
<dbReference type="NCBIfam" id="TIGR01764">
    <property type="entry name" value="excise"/>
    <property type="match status" value="1"/>
</dbReference>
<accession>A0A1H6DXZ3</accession>
<dbReference type="Pfam" id="PF12728">
    <property type="entry name" value="HTH_17"/>
    <property type="match status" value="1"/>
</dbReference>
<dbReference type="InterPro" id="IPR041657">
    <property type="entry name" value="HTH_17"/>
</dbReference>
<dbReference type="AlphaFoldDB" id="A0A1H6DXZ3"/>
<dbReference type="Proteomes" id="UP000236723">
    <property type="component" value="Unassembled WGS sequence"/>
</dbReference>
<evidence type="ECO:0000259" key="1">
    <source>
        <dbReference type="Pfam" id="PF12728"/>
    </source>
</evidence>
<dbReference type="GO" id="GO:0003677">
    <property type="term" value="F:DNA binding"/>
    <property type="evidence" value="ECO:0007669"/>
    <property type="project" value="InterPro"/>
</dbReference>
<dbReference type="EMBL" id="FNVO01000024">
    <property type="protein sequence ID" value="SEG89613.1"/>
    <property type="molecule type" value="Genomic_DNA"/>
</dbReference>
<dbReference type="InterPro" id="IPR010093">
    <property type="entry name" value="SinI_DNA-bd"/>
</dbReference>
<evidence type="ECO:0000313" key="2">
    <source>
        <dbReference type="EMBL" id="SEG89613.1"/>
    </source>
</evidence>
<organism evidence="2 3">
    <name type="scientific">Thermomonospora echinospora</name>
    <dbReference type="NCBI Taxonomy" id="1992"/>
    <lineage>
        <taxon>Bacteria</taxon>
        <taxon>Bacillati</taxon>
        <taxon>Actinomycetota</taxon>
        <taxon>Actinomycetes</taxon>
        <taxon>Streptosporangiales</taxon>
        <taxon>Thermomonosporaceae</taxon>
        <taxon>Thermomonospora</taxon>
    </lineage>
</organism>
<reference evidence="3" key="1">
    <citation type="submission" date="2016-10" db="EMBL/GenBank/DDBJ databases">
        <authorList>
            <person name="Varghese N."/>
            <person name="Submissions S."/>
        </authorList>
    </citation>
    <scope>NUCLEOTIDE SEQUENCE [LARGE SCALE GENOMIC DNA]</scope>
    <source>
        <strain evidence="3">DSM 43163</strain>
    </source>
</reference>
<gene>
    <name evidence="2" type="ORF">SAMN04489712_1245</name>
</gene>
<keyword evidence="3" id="KW-1185">Reference proteome</keyword>
<protein>
    <submittedName>
        <fullName evidence="2">DNA binding domain-containing protein, excisionase family</fullName>
    </submittedName>
</protein>
<sequence>MTARNDRALTPLPQIDRLLTVAQAAEVLGTSERFPRRLIAERRIRFVRLGEEGKRGHVRIPESALREFIAARLVEPMTASDVWRAA</sequence>